<comment type="pathway">
    <text evidence="3">Carbohydrate degradation.</text>
</comment>
<comment type="similarity">
    <text evidence="4">Belongs to the BPG-independent phosphoglycerate mutase family. A-PGAM subfamily.</text>
</comment>
<sequence>MSSQWMDKLVIPSQAKMVFLIMDGLGGLPMEGKPGTELETAITPHLDALARGGVCGLLDPIAPGITPGSGPAHFALFGYDPVDNNVGRGLLSAAGLDFPMTERDLFMRVNFATVDSEGRVTDRRAGRIDTETNERLCRKLAEGIRPASGTEVFFATEKEHRALIVLRGDNLREEIAETDPQKTGLPPLSPKALIPEAAGTANQLTDLLNQARTVLADEPKANMMLLRGYSRYHRFEPMSERFGLSPLAIASYPMYRGISRLLGMTVHAPTSTLEEEIAALETAWPDYDFFFVHVKPTDSRGEDGDFDAKVKAIETVDALIPRITALSPDVLVVTGDHSTPAALASHSWHPVPVVLSAKTCRPDRAERFGEGDCLFGGLGRMSMSSLMTVALAHAGRLTKFGA</sequence>
<dbReference type="OrthoDB" id="9804453at2"/>
<comment type="catalytic activity">
    <reaction evidence="1">
        <text>(2R)-2-phosphoglycerate = (2R)-3-phosphoglycerate</text>
        <dbReference type="Rhea" id="RHEA:15901"/>
        <dbReference type="ChEBI" id="CHEBI:58272"/>
        <dbReference type="ChEBI" id="CHEBI:58289"/>
        <dbReference type="EC" id="5.4.2.12"/>
    </reaction>
</comment>
<dbReference type="PANTHER" id="PTHR31209">
    <property type="entry name" value="COFACTOR-INDEPENDENT PHOSPHOGLYCERATE MUTASE"/>
    <property type="match status" value="1"/>
</dbReference>
<proteinExistence type="inferred from homology"/>
<dbReference type="STRING" id="43775.SAMN04489760_101123"/>
<comment type="function">
    <text evidence="2">Catalyzes the interconversion of 2-phosphoglycerate and 3-phosphoglycerate.</text>
</comment>
<dbReference type="AlphaFoldDB" id="A0A1H7UDV8"/>
<evidence type="ECO:0000259" key="6">
    <source>
        <dbReference type="Pfam" id="PF01676"/>
    </source>
</evidence>
<name>A0A1H7UDV8_9BACT</name>
<dbReference type="EMBL" id="FOBS01000001">
    <property type="protein sequence ID" value="SEL95009.1"/>
    <property type="molecule type" value="Genomic_DNA"/>
</dbReference>
<dbReference type="GO" id="GO:0046872">
    <property type="term" value="F:metal ion binding"/>
    <property type="evidence" value="ECO:0007669"/>
    <property type="project" value="InterPro"/>
</dbReference>
<evidence type="ECO:0000313" key="8">
    <source>
        <dbReference type="Proteomes" id="UP000198744"/>
    </source>
</evidence>
<reference evidence="7 8" key="1">
    <citation type="submission" date="2016-10" db="EMBL/GenBank/DDBJ databases">
        <authorList>
            <person name="de Groot N.N."/>
        </authorList>
    </citation>
    <scope>NUCLEOTIDE SEQUENCE [LARGE SCALE GENOMIC DNA]</scope>
    <source>
        <strain evidence="7 8">DSM 8423</strain>
    </source>
</reference>
<dbReference type="NCBIfam" id="NF003160">
    <property type="entry name" value="PRK04135.1"/>
    <property type="match status" value="1"/>
</dbReference>
<dbReference type="NCBIfam" id="TIGR00306">
    <property type="entry name" value="apgM"/>
    <property type="match status" value="1"/>
</dbReference>
<keyword evidence="8" id="KW-1185">Reference proteome</keyword>
<evidence type="ECO:0000256" key="5">
    <source>
        <dbReference type="ARBA" id="ARBA00023152"/>
    </source>
</evidence>
<dbReference type="PANTHER" id="PTHR31209:SF0">
    <property type="entry name" value="METALLOENZYME DOMAIN-CONTAINING PROTEIN"/>
    <property type="match status" value="1"/>
</dbReference>
<dbReference type="RefSeq" id="WP_093881837.1">
    <property type="nucleotide sequence ID" value="NZ_FOBS01000001.1"/>
</dbReference>
<dbReference type="InterPro" id="IPR004456">
    <property type="entry name" value="Pglycerate_mutase_ApgM"/>
</dbReference>
<dbReference type="GO" id="GO:0004619">
    <property type="term" value="F:phosphoglycerate mutase activity"/>
    <property type="evidence" value="ECO:0007669"/>
    <property type="project" value="UniProtKB-EC"/>
</dbReference>
<dbReference type="PIRSF" id="PIRSF006392">
    <property type="entry name" value="IPGAM_arch"/>
    <property type="match status" value="1"/>
</dbReference>
<dbReference type="SUPFAM" id="SSF53649">
    <property type="entry name" value="Alkaline phosphatase-like"/>
    <property type="match status" value="1"/>
</dbReference>
<dbReference type="InterPro" id="IPR017850">
    <property type="entry name" value="Alkaline_phosphatase_core_sf"/>
</dbReference>
<evidence type="ECO:0000256" key="3">
    <source>
        <dbReference type="ARBA" id="ARBA00004921"/>
    </source>
</evidence>
<dbReference type="InterPro" id="IPR006124">
    <property type="entry name" value="Metalloenzyme"/>
</dbReference>
<dbReference type="CDD" id="cd16011">
    <property type="entry name" value="iPGM_like"/>
    <property type="match status" value="1"/>
</dbReference>
<dbReference type="Pfam" id="PF01676">
    <property type="entry name" value="Metalloenzyme"/>
    <property type="match status" value="1"/>
</dbReference>
<gene>
    <name evidence="7" type="ORF">SAMN04489760_101123</name>
</gene>
<feature type="domain" description="Metalloenzyme" evidence="6">
    <location>
        <begin position="16"/>
        <end position="388"/>
    </location>
</feature>
<evidence type="ECO:0000256" key="2">
    <source>
        <dbReference type="ARBA" id="ARBA00002315"/>
    </source>
</evidence>
<dbReference type="GO" id="GO:0006096">
    <property type="term" value="P:glycolytic process"/>
    <property type="evidence" value="ECO:0007669"/>
    <property type="project" value="UniProtKB-KW"/>
</dbReference>
<protein>
    <submittedName>
        <fullName evidence="7">Phosphoglycerate mutase</fullName>
    </submittedName>
</protein>
<keyword evidence="5" id="KW-0324">Glycolysis</keyword>
<accession>A0A1H7UDV8</accession>
<dbReference type="Gene3D" id="3.40.720.10">
    <property type="entry name" value="Alkaline Phosphatase, subunit A"/>
    <property type="match status" value="2"/>
</dbReference>
<organism evidence="7 8">
    <name type="scientific">Syntrophus gentianae</name>
    <dbReference type="NCBI Taxonomy" id="43775"/>
    <lineage>
        <taxon>Bacteria</taxon>
        <taxon>Pseudomonadati</taxon>
        <taxon>Thermodesulfobacteriota</taxon>
        <taxon>Syntrophia</taxon>
        <taxon>Syntrophales</taxon>
        <taxon>Syntrophaceae</taxon>
        <taxon>Syntrophus</taxon>
    </lineage>
</organism>
<evidence type="ECO:0000256" key="4">
    <source>
        <dbReference type="ARBA" id="ARBA00005524"/>
    </source>
</evidence>
<evidence type="ECO:0000256" key="1">
    <source>
        <dbReference type="ARBA" id="ARBA00000370"/>
    </source>
</evidence>
<dbReference type="Pfam" id="PF10143">
    <property type="entry name" value="PhosphMutase"/>
    <property type="match status" value="1"/>
</dbReference>
<evidence type="ECO:0000313" key="7">
    <source>
        <dbReference type="EMBL" id="SEL95009.1"/>
    </source>
</evidence>
<dbReference type="Proteomes" id="UP000198744">
    <property type="component" value="Unassembled WGS sequence"/>
</dbReference>